<evidence type="ECO:0000313" key="3">
    <source>
        <dbReference type="Proteomes" id="UP001149090"/>
    </source>
</evidence>
<dbReference type="AlphaFoldDB" id="A0A9Q0RCZ2"/>
<dbReference type="Proteomes" id="UP001149090">
    <property type="component" value="Unassembled WGS sequence"/>
</dbReference>
<reference evidence="2" key="1">
    <citation type="submission" date="2022-10" db="EMBL/GenBank/DDBJ databases">
        <title>Novel sulphate-reducing endosymbionts in the free-living metamonad Anaeramoeba.</title>
        <authorList>
            <person name="Jerlstrom-Hultqvist J."/>
            <person name="Cepicka I."/>
            <person name="Gallot-Lavallee L."/>
            <person name="Salas-Leiva D."/>
            <person name="Curtis B.A."/>
            <person name="Zahonova K."/>
            <person name="Pipaliya S."/>
            <person name="Dacks J."/>
            <person name="Roger A.J."/>
        </authorList>
    </citation>
    <scope>NUCLEOTIDE SEQUENCE</scope>
    <source>
        <strain evidence="2">BMAN</strain>
    </source>
</reference>
<keyword evidence="1" id="KW-0175">Coiled coil</keyword>
<accession>A0A9Q0RCZ2</accession>
<protein>
    <submittedName>
        <fullName evidence="2">Uncharacterized protein</fullName>
    </submittedName>
</protein>
<organism evidence="2 3">
    <name type="scientific">Anaeramoeba ignava</name>
    <name type="common">Anaerobic marine amoeba</name>
    <dbReference type="NCBI Taxonomy" id="1746090"/>
    <lineage>
        <taxon>Eukaryota</taxon>
        <taxon>Metamonada</taxon>
        <taxon>Anaeramoebidae</taxon>
        <taxon>Anaeramoeba</taxon>
    </lineage>
</organism>
<comment type="caution">
    <text evidence="2">The sequence shown here is derived from an EMBL/GenBank/DDBJ whole genome shotgun (WGS) entry which is preliminary data.</text>
</comment>
<evidence type="ECO:0000313" key="2">
    <source>
        <dbReference type="EMBL" id="KAJ5074189.1"/>
    </source>
</evidence>
<feature type="coiled-coil region" evidence="1">
    <location>
        <begin position="50"/>
        <end position="77"/>
    </location>
</feature>
<sequence>MDDLRYEIGDSSQETQELDIQALEKKAKQVISGWKQNKPNQDLKAISTKQKEFEKNVKIINHEIEKMANELENAEEHQIHLHELQIIQKFHKQYMDEIKKFKQIRDQKIKLAKDWYSTHLSTLDKILEQEVSDAQSIFMKQSQSLQDKLVFQARESRKLLRLPREQTKITENSKRKIEEPFENFNFFENKRQNKTDDLETIEKLLKIPTNEPNKFEVHDQYLYYEKAKYEIGEYINLIQDSGKTFYGKLIKITPKIIQLQFEDQSTKEFKIQNLNSDKYKLSGV</sequence>
<proteinExistence type="predicted"/>
<evidence type="ECO:0000256" key="1">
    <source>
        <dbReference type="SAM" id="Coils"/>
    </source>
</evidence>
<keyword evidence="3" id="KW-1185">Reference proteome</keyword>
<name>A0A9Q0RCZ2_ANAIG</name>
<gene>
    <name evidence="2" type="ORF">M0811_00818</name>
</gene>
<dbReference type="EMBL" id="JAPDFW010000070">
    <property type="protein sequence ID" value="KAJ5074189.1"/>
    <property type="molecule type" value="Genomic_DNA"/>
</dbReference>